<keyword evidence="1" id="KW-0472">Membrane</keyword>
<reference evidence="3 4" key="1">
    <citation type="submission" date="2017-10" db="EMBL/GenBank/DDBJ databases">
        <title>Novel microbial diversity and functional potential in the marine mammal oral microbiome.</title>
        <authorList>
            <person name="Dudek N.K."/>
            <person name="Sun C.L."/>
            <person name="Burstein D."/>
            <person name="Kantor R.S."/>
            <person name="Aliaga Goltsman D.S."/>
            <person name="Bik E.M."/>
            <person name="Thomas B.C."/>
            <person name="Banfield J.F."/>
            <person name="Relman D.A."/>
        </authorList>
    </citation>
    <scope>NUCLEOTIDE SEQUENCE [LARGE SCALE GENOMIC DNA]</scope>
    <source>
        <strain evidence="3">DOLJORAL78_50_517</strain>
    </source>
</reference>
<protein>
    <recommendedName>
        <fullName evidence="2">Potassium channel domain-containing protein</fullName>
    </recommendedName>
</protein>
<dbReference type="Pfam" id="PF07885">
    <property type="entry name" value="Ion_trans_2"/>
    <property type="match status" value="1"/>
</dbReference>
<feature type="transmembrane region" description="Helical" evidence="1">
    <location>
        <begin position="34"/>
        <end position="53"/>
    </location>
</feature>
<evidence type="ECO:0000256" key="1">
    <source>
        <dbReference type="SAM" id="Phobius"/>
    </source>
</evidence>
<dbReference type="EMBL" id="PDTV01000009">
    <property type="protein sequence ID" value="PIE82966.1"/>
    <property type="molecule type" value="Genomic_DNA"/>
</dbReference>
<comment type="caution">
    <text evidence="3">The sequence shown here is derived from an EMBL/GenBank/DDBJ whole genome shotgun (WGS) entry which is preliminary data.</text>
</comment>
<name>A0A2G6PEH1_9GAMM</name>
<evidence type="ECO:0000259" key="2">
    <source>
        <dbReference type="Pfam" id="PF07885"/>
    </source>
</evidence>
<dbReference type="Proteomes" id="UP000229278">
    <property type="component" value="Unassembled WGS sequence"/>
</dbReference>
<feature type="transmembrane region" description="Helical" evidence="1">
    <location>
        <begin position="85"/>
        <end position="109"/>
    </location>
</feature>
<feature type="domain" description="Potassium channel" evidence="2">
    <location>
        <begin position="165"/>
        <end position="211"/>
    </location>
</feature>
<accession>A0A2G6PEH1</accession>
<evidence type="ECO:0000313" key="4">
    <source>
        <dbReference type="Proteomes" id="UP000229278"/>
    </source>
</evidence>
<keyword evidence="1" id="KW-1133">Transmembrane helix</keyword>
<keyword evidence="1" id="KW-0812">Transmembrane</keyword>
<dbReference type="SUPFAM" id="SSF81324">
    <property type="entry name" value="Voltage-gated potassium channels"/>
    <property type="match status" value="1"/>
</dbReference>
<feature type="transmembrane region" description="Helical" evidence="1">
    <location>
        <begin position="189"/>
        <end position="210"/>
    </location>
</feature>
<gene>
    <name evidence="3" type="ORF">CSA09_04025</name>
</gene>
<proteinExistence type="predicted"/>
<dbReference type="Gene3D" id="1.10.287.70">
    <property type="match status" value="1"/>
</dbReference>
<feature type="transmembrane region" description="Helical" evidence="1">
    <location>
        <begin position="121"/>
        <end position="142"/>
    </location>
</feature>
<organism evidence="3 4">
    <name type="scientific">Candidatus Contendibacter odensensis</name>
    <dbReference type="NCBI Taxonomy" id="1400860"/>
    <lineage>
        <taxon>Bacteria</taxon>
        <taxon>Pseudomonadati</taxon>
        <taxon>Pseudomonadota</taxon>
        <taxon>Gammaproteobacteria</taxon>
        <taxon>Candidatus Competibacteraceae</taxon>
        <taxon>Candidatus Contendibacter</taxon>
    </lineage>
</organism>
<dbReference type="AlphaFoldDB" id="A0A2G6PEH1"/>
<evidence type="ECO:0000313" key="3">
    <source>
        <dbReference type="EMBL" id="PIE82966.1"/>
    </source>
</evidence>
<feature type="transmembrane region" description="Helical" evidence="1">
    <location>
        <begin position="60"/>
        <end position="79"/>
    </location>
</feature>
<dbReference type="InterPro" id="IPR013099">
    <property type="entry name" value="K_chnl_dom"/>
</dbReference>
<sequence length="222" mass="24507">MVNIARHKHKYLLSLLLLLIVVEPFISNAMLDDILFEGFFALVLLFGVTSNTYKLFRLHRLNLLFVLVIPVVCMRWWGLFTEKELVSAVALLIYVAFLLISVLLILSTLMSPDTRITTDTICGAFAVYLIIGIIWAILFVLLEMWVPGSFDLPTASQENGLQRLMGFSLATLTTVGYGNVAPATAGADAVALIEAVVGQIYIAVIIARLVSIQVMQSTKQSE</sequence>